<evidence type="ECO:0000259" key="5">
    <source>
        <dbReference type="PROSITE" id="PS50932"/>
    </source>
</evidence>
<name>A0A261EX47_9BIFI</name>
<keyword evidence="7" id="KW-1185">Reference proteome</keyword>
<keyword evidence="1" id="KW-0678">Repressor</keyword>
<keyword evidence="4" id="KW-0804">Transcription</keyword>
<evidence type="ECO:0000256" key="2">
    <source>
        <dbReference type="ARBA" id="ARBA00023015"/>
    </source>
</evidence>
<dbReference type="PANTHER" id="PTHR30146">
    <property type="entry name" value="LACI-RELATED TRANSCRIPTIONAL REPRESSOR"/>
    <property type="match status" value="1"/>
</dbReference>
<dbReference type="Gene3D" id="1.10.260.40">
    <property type="entry name" value="lambda repressor-like DNA-binding domains"/>
    <property type="match status" value="1"/>
</dbReference>
<dbReference type="InterPro" id="IPR001761">
    <property type="entry name" value="Peripla_BP/Lac1_sug-bd_dom"/>
</dbReference>
<proteinExistence type="predicted"/>
<keyword evidence="2" id="KW-0805">Transcription regulation</keyword>
<evidence type="ECO:0000256" key="3">
    <source>
        <dbReference type="ARBA" id="ARBA00023125"/>
    </source>
</evidence>
<evidence type="ECO:0000256" key="1">
    <source>
        <dbReference type="ARBA" id="ARBA00022491"/>
    </source>
</evidence>
<dbReference type="SMART" id="SM00354">
    <property type="entry name" value="HTH_LACI"/>
    <property type="match status" value="1"/>
</dbReference>
<dbReference type="Pfam" id="PF00532">
    <property type="entry name" value="Peripla_BP_1"/>
    <property type="match status" value="1"/>
</dbReference>
<dbReference type="OrthoDB" id="37081at2"/>
<dbReference type="GO" id="GO:0003700">
    <property type="term" value="F:DNA-binding transcription factor activity"/>
    <property type="evidence" value="ECO:0007669"/>
    <property type="project" value="TreeGrafter"/>
</dbReference>
<comment type="caution">
    <text evidence="6">The sequence shown here is derived from an EMBL/GenBank/DDBJ whole genome shotgun (WGS) entry which is preliminary data.</text>
</comment>
<sequence>MVGMRDVARKAGVSLSTVSLVVNDTGYVSQDMHDRVMQAVKDLGYIPKKKLHRADAQRSGLVGVLLPTLNHPFFASLASEIHKQLVTIDEVPVTLGVEQMPGAETVLLDMLRHKKLDGLITCSHAEDESSVAALEAPIVAFDRFIDPSIPIVQSDWLQAARLVCTQLLDSGAKRVVEMGGPRSQFRDIPIDSQGNDTSFPTTHYHRALEEELASHGVRVDYVQVDHVAQLPLFSKAAVAAFESFPRLDAIIAPDMAAAYSVQQALKRGLKIPQDVQIMSFDGTLVADAAGLRITTVRQNVGMLSHSLVHLLAEEMQYDGKRRDRRAERKVIPVRLIKGDTTR</sequence>
<dbReference type="Proteomes" id="UP000216454">
    <property type="component" value="Unassembled WGS sequence"/>
</dbReference>
<dbReference type="RefSeq" id="WP_094691394.1">
    <property type="nucleotide sequence ID" value="NZ_MWWQ01000008.1"/>
</dbReference>
<dbReference type="PROSITE" id="PS50932">
    <property type="entry name" value="HTH_LACI_2"/>
    <property type="match status" value="1"/>
</dbReference>
<organism evidence="6 7">
    <name type="scientific">Pseudoscardovia suis</name>
    <dbReference type="NCBI Taxonomy" id="987063"/>
    <lineage>
        <taxon>Bacteria</taxon>
        <taxon>Bacillati</taxon>
        <taxon>Actinomycetota</taxon>
        <taxon>Actinomycetes</taxon>
        <taxon>Bifidobacteriales</taxon>
        <taxon>Bifidobacteriaceae</taxon>
        <taxon>Pseudoscardovia</taxon>
    </lineage>
</organism>
<dbReference type="PROSITE" id="PS00356">
    <property type="entry name" value="HTH_LACI_1"/>
    <property type="match status" value="1"/>
</dbReference>
<evidence type="ECO:0000256" key="4">
    <source>
        <dbReference type="ARBA" id="ARBA00023163"/>
    </source>
</evidence>
<feature type="domain" description="HTH lacI-type" evidence="5">
    <location>
        <begin position="2"/>
        <end position="63"/>
    </location>
</feature>
<dbReference type="Pfam" id="PF00356">
    <property type="entry name" value="LacI"/>
    <property type="match status" value="1"/>
</dbReference>
<evidence type="ECO:0000313" key="6">
    <source>
        <dbReference type="EMBL" id="OZG51432.1"/>
    </source>
</evidence>
<dbReference type="PANTHER" id="PTHR30146:SF95">
    <property type="entry name" value="RIBOSE OPERON REPRESSOR"/>
    <property type="match status" value="1"/>
</dbReference>
<gene>
    <name evidence="6" type="ORF">PSSU_1055</name>
</gene>
<dbReference type="InterPro" id="IPR000843">
    <property type="entry name" value="HTH_LacI"/>
</dbReference>
<dbReference type="EMBL" id="MWWQ01000008">
    <property type="protein sequence ID" value="OZG51432.1"/>
    <property type="molecule type" value="Genomic_DNA"/>
</dbReference>
<dbReference type="SUPFAM" id="SSF47413">
    <property type="entry name" value="lambda repressor-like DNA-binding domains"/>
    <property type="match status" value="1"/>
</dbReference>
<dbReference type="Gene3D" id="3.40.50.2300">
    <property type="match status" value="2"/>
</dbReference>
<dbReference type="InterPro" id="IPR028082">
    <property type="entry name" value="Peripla_BP_I"/>
</dbReference>
<dbReference type="AlphaFoldDB" id="A0A261EX47"/>
<reference evidence="6 7" key="1">
    <citation type="journal article" date="2017" name="BMC Genomics">
        <title>Comparative genomic and phylogenomic analyses of the Bifidobacteriaceae family.</title>
        <authorList>
            <person name="Lugli G.A."/>
            <person name="Milani C."/>
            <person name="Turroni F."/>
            <person name="Duranti S."/>
            <person name="Mancabelli L."/>
            <person name="Mangifesta M."/>
            <person name="Ferrario C."/>
            <person name="Modesto M."/>
            <person name="Mattarelli P."/>
            <person name="Jiri K."/>
            <person name="van Sinderen D."/>
            <person name="Ventura M."/>
        </authorList>
    </citation>
    <scope>NUCLEOTIDE SEQUENCE [LARGE SCALE GENOMIC DNA]</scope>
    <source>
        <strain evidence="6 7">DSM 24744</strain>
    </source>
</reference>
<accession>A0A261EX47</accession>
<keyword evidence="3" id="KW-0238">DNA-binding</keyword>
<dbReference type="InterPro" id="IPR010982">
    <property type="entry name" value="Lambda_DNA-bd_dom_sf"/>
</dbReference>
<dbReference type="CDD" id="cd01392">
    <property type="entry name" value="HTH_LacI"/>
    <property type="match status" value="1"/>
</dbReference>
<evidence type="ECO:0000313" key="7">
    <source>
        <dbReference type="Proteomes" id="UP000216454"/>
    </source>
</evidence>
<dbReference type="GO" id="GO:0000976">
    <property type="term" value="F:transcription cis-regulatory region binding"/>
    <property type="evidence" value="ECO:0007669"/>
    <property type="project" value="TreeGrafter"/>
</dbReference>
<dbReference type="SUPFAM" id="SSF53822">
    <property type="entry name" value="Periplasmic binding protein-like I"/>
    <property type="match status" value="1"/>
</dbReference>
<protein>
    <submittedName>
        <fullName evidence="6">LacI family transcriptional regulator</fullName>
    </submittedName>
</protein>